<sequence length="612" mass="67703">MASNPSSWYCQQCPDRVFTSEKALFQHYRCSYIWHPFCKECDRYFVNRPALEKHLDSTKHNPTTPTSDYNCSTCSRKYSSQFSLQEHYRQSPNHPQCIPCRKGFKNKKQYDQHLSEEHSSTVACSQCEGRQIRVDELQTHFRHSPNHPKCVKCDEGFDTDKNYEQHVEDVHVGSRCFKCRRIFDDPEELIDHYITSSSHPICELCNTGFADNSAYQDHLALEHSALSPSPTHDSTEVSKLHTSAPARLANGLTSSIWSSPVCFGSNDLDAILYQRLHTPRSTHLPSWSPNHASPVESGCRFNPFETQSGLGFDSVTMVNDLVEDTILRTVLEPVPEEPPVDSAQPAARSDNQRPKHFSKAGFTSPSSQHKHLEKSAFSAFGNKVFSCSPDTSSPVGLAALPDVSPLASTPTDITLINGVASPSSPVVSIPARRSPTSAPALIYTTVRGGSPSPPSSSIHAGERPAELDDYPSSRSSTLSCSSPDLSNYTFGNDMLSMESPLPFSPLESGIPTSAMSTINALQRKTLGDRLHRGYTPVSVRRKVTTPSLSVHCRQCGKDSCDDPTATMCGHLFCYRASNSNEQVSRLRNPELVVLHFPPPPVTVNDRLFLGIS</sequence>
<dbReference type="PROSITE" id="PS50157">
    <property type="entry name" value="ZINC_FINGER_C2H2_2"/>
    <property type="match status" value="3"/>
</dbReference>
<dbReference type="SMART" id="SM00355">
    <property type="entry name" value="ZnF_C2H2"/>
    <property type="match status" value="8"/>
</dbReference>
<comment type="caution">
    <text evidence="8">The sequence shown here is derived from an EMBL/GenBank/DDBJ whole genome shotgun (WGS) entry which is preliminary data.</text>
</comment>
<evidence type="ECO:0000256" key="6">
    <source>
        <dbReference type="SAM" id="MobiDB-lite"/>
    </source>
</evidence>
<dbReference type="PROSITE" id="PS00028">
    <property type="entry name" value="ZINC_FINGER_C2H2_1"/>
    <property type="match status" value="3"/>
</dbReference>
<dbReference type="GO" id="GO:0005634">
    <property type="term" value="C:nucleus"/>
    <property type="evidence" value="ECO:0007669"/>
    <property type="project" value="TreeGrafter"/>
</dbReference>
<dbReference type="GO" id="GO:0000977">
    <property type="term" value="F:RNA polymerase II transcription regulatory region sequence-specific DNA binding"/>
    <property type="evidence" value="ECO:0007669"/>
    <property type="project" value="TreeGrafter"/>
</dbReference>
<dbReference type="Pfam" id="PF12874">
    <property type="entry name" value="zf-met"/>
    <property type="match status" value="3"/>
</dbReference>
<evidence type="ECO:0000256" key="4">
    <source>
        <dbReference type="ARBA" id="ARBA00022833"/>
    </source>
</evidence>
<evidence type="ECO:0000256" key="1">
    <source>
        <dbReference type="ARBA" id="ARBA00022723"/>
    </source>
</evidence>
<keyword evidence="1" id="KW-0479">Metal-binding</keyword>
<dbReference type="PANTHER" id="PTHR24409:SF295">
    <property type="entry name" value="AZ2-RELATED"/>
    <property type="match status" value="1"/>
</dbReference>
<feature type="domain" description="C2H2-type" evidence="7">
    <location>
        <begin position="28"/>
        <end position="65"/>
    </location>
</feature>
<evidence type="ECO:0000313" key="8">
    <source>
        <dbReference type="EMBL" id="KTB30047.1"/>
    </source>
</evidence>
<evidence type="ECO:0000259" key="7">
    <source>
        <dbReference type="PROSITE" id="PS50157"/>
    </source>
</evidence>
<dbReference type="AlphaFoldDB" id="A0A0W0F174"/>
<accession>A0A0W0F174</accession>
<feature type="domain" description="C2H2-type" evidence="7">
    <location>
        <begin position="69"/>
        <end position="99"/>
    </location>
</feature>
<proteinExistence type="predicted"/>
<keyword evidence="2" id="KW-0677">Repeat</keyword>
<gene>
    <name evidence="8" type="ORF">WG66_17339</name>
</gene>
<protein>
    <recommendedName>
        <fullName evidence="7">C2H2-type domain-containing protein</fullName>
    </recommendedName>
</protein>
<dbReference type="EMBL" id="LATX01002399">
    <property type="protein sequence ID" value="KTB30047.1"/>
    <property type="molecule type" value="Genomic_DNA"/>
</dbReference>
<dbReference type="InterPro" id="IPR013087">
    <property type="entry name" value="Znf_C2H2_type"/>
</dbReference>
<dbReference type="Proteomes" id="UP000054988">
    <property type="component" value="Unassembled WGS sequence"/>
</dbReference>
<feature type="region of interest" description="Disordered" evidence="6">
    <location>
        <begin position="332"/>
        <end position="368"/>
    </location>
</feature>
<feature type="domain" description="C2H2-type" evidence="7">
    <location>
        <begin position="148"/>
        <end position="176"/>
    </location>
</feature>
<evidence type="ECO:0000256" key="5">
    <source>
        <dbReference type="PROSITE-ProRule" id="PRU00042"/>
    </source>
</evidence>
<dbReference type="Gene3D" id="3.30.160.60">
    <property type="entry name" value="Classic Zinc Finger"/>
    <property type="match status" value="1"/>
</dbReference>
<reference evidence="8 9" key="1">
    <citation type="submission" date="2015-12" db="EMBL/GenBank/DDBJ databases">
        <title>Draft genome sequence of Moniliophthora roreri, the causal agent of frosty pod rot of cacao.</title>
        <authorList>
            <person name="Aime M.C."/>
            <person name="Diaz-Valderrama J.R."/>
            <person name="Kijpornyongpan T."/>
            <person name="Phillips-Mora W."/>
        </authorList>
    </citation>
    <scope>NUCLEOTIDE SEQUENCE [LARGE SCALE GENOMIC DNA]</scope>
    <source>
        <strain evidence="8 9">MCA 2952</strain>
    </source>
</reference>
<keyword evidence="3 5" id="KW-0863">Zinc-finger</keyword>
<keyword evidence="4" id="KW-0862">Zinc</keyword>
<evidence type="ECO:0000256" key="3">
    <source>
        <dbReference type="ARBA" id="ARBA00022771"/>
    </source>
</evidence>
<organism evidence="8 9">
    <name type="scientific">Moniliophthora roreri</name>
    <name type="common">Frosty pod rot fungus</name>
    <name type="synonym">Monilia roreri</name>
    <dbReference type="NCBI Taxonomy" id="221103"/>
    <lineage>
        <taxon>Eukaryota</taxon>
        <taxon>Fungi</taxon>
        <taxon>Dikarya</taxon>
        <taxon>Basidiomycota</taxon>
        <taxon>Agaricomycotina</taxon>
        <taxon>Agaricomycetes</taxon>
        <taxon>Agaricomycetidae</taxon>
        <taxon>Agaricales</taxon>
        <taxon>Marasmiineae</taxon>
        <taxon>Marasmiaceae</taxon>
        <taxon>Moniliophthora</taxon>
    </lineage>
</organism>
<name>A0A0W0F174_MONRR</name>
<evidence type="ECO:0000313" key="9">
    <source>
        <dbReference type="Proteomes" id="UP000054988"/>
    </source>
</evidence>
<feature type="region of interest" description="Disordered" evidence="6">
    <location>
        <begin position="444"/>
        <end position="478"/>
    </location>
</feature>
<dbReference type="PANTHER" id="PTHR24409">
    <property type="entry name" value="ZINC FINGER PROTEIN 142"/>
    <property type="match status" value="1"/>
</dbReference>
<evidence type="ECO:0000256" key="2">
    <source>
        <dbReference type="ARBA" id="ARBA00022737"/>
    </source>
</evidence>
<dbReference type="GO" id="GO:0008270">
    <property type="term" value="F:zinc ion binding"/>
    <property type="evidence" value="ECO:0007669"/>
    <property type="project" value="UniProtKB-KW"/>
</dbReference>
<dbReference type="GO" id="GO:0000981">
    <property type="term" value="F:DNA-binding transcription factor activity, RNA polymerase II-specific"/>
    <property type="evidence" value="ECO:0007669"/>
    <property type="project" value="TreeGrafter"/>
</dbReference>